<accession>A0A210PR48</accession>
<dbReference type="STRING" id="6573.A0A210PR48"/>
<evidence type="ECO:0000256" key="5">
    <source>
        <dbReference type="ARBA" id="ARBA00022823"/>
    </source>
</evidence>
<evidence type="ECO:0000313" key="14">
    <source>
        <dbReference type="EMBL" id="OWF38963.1"/>
    </source>
</evidence>
<comment type="subcellular location">
    <subcellularLocation>
        <location evidence="2">Mitochondrion matrix</location>
    </subcellularLocation>
</comment>
<evidence type="ECO:0000256" key="2">
    <source>
        <dbReference type="ARBA" id="ARBA00004305"/>
    </source>
</evidence>
<comment type="catalytic activity">
    <reaction evidence="9">
        <text>N(6)-[(R)-dihydrolipoyl]-L-lysyl-[protein] + 2-methylpropanoyl-CoA = N(6)-[(R)-S(8)-2-methylpropanoyldihydrolipoyl]-L-lysyl-[protein] + CoA</text>
        <dbReference type="Rhea" id="RHEA:18865"/>
        <dbReference type="Rhea" id="RHEA-COMP:10475"/>
        <dbReference type="Rhea" id="RHEA-COMP:10497"/>
        <dbReference type="ChEBI" id="CHEBI:57287"/>
        <dbReference type="ChEBI" id="CHEBI:57338"/>
        <dbReference type="ChEBI" id="CHEBI:83100"/>
        <dbReference type="ChEBI" id="CHEBI:83142"/>
        <dbReference type="EC" id="2.3.1.168"/>
    </reaction>
    <physiologicalReaction direction="left-to-right" evidence="9">
        <dbReference type="Rhea" id="RHEA:18866"/>
    </physiologicalReaction>
</comment>
<feature type="domain" description="Lipoyl-binding" evidence="12">
    <location>
        <begin position="28"/>
        <end position="103"/>
    </location>
</feature>
<feature type="region of interest" description="Disordered" evidence="11">
    <location>
        <begin position="104"/>
        <end position="141"/>
    </location>
</feature>
<evidence type="ECO:0000259" key="12">
    <source>
        <dbReference type="PROSITE" id="PS50968"/>
    </source>
</evidence>
<sequence length="455" mass="49485">MASLQTARRLSRDILCRTRVFVVCCGKTYPFKLADIGEGIKEVNVKEWYVSVGDHVKQFDSICQVQSDKASVTITSRYDGIIRKIYYELDDVAQVGDPLVDIETDTETEETSSPDESDDSSSSSSSSSSEDEHSQPKVLQQKVLATPAVRKIAMENSIKLSDVTGTGKDGRVLKEDIMRYIQGEAPPVSPHVAPPSPVSVPTPAAPRAAPLPVVPAVSIPIGKDKTERIKGVQKAMVKSMTEANSVPLFGYCDEIDVTKLVMLRESAKALTAATGMKFSYMPFIIKATSMALHQFPILNASVDKECENITYLASHNIGIAMDTIEGLIVPNVKNVQSLSVYEIAAELNRLHIVGLEGKLSTADMTGGTFSLSNIGAIGGTYAKPVVLPPQVAIGALGKFQVLPRYDEEGNVKKTHIMNVSWSADHRVIEGATMARFSNVWKAYLENPATMTIYLR</sequence>
<dbReference type="Gene3D" id="4.10.320.10">
    <property type="entry name" value="E3-binding domain"/>
    <property type="match status" value="1"/>
</dbReference>
<dbReference type="InterPro" id="IPR050743">
    <property type="entry name" value="2-oxoacid_DH_E2_comp"/>
</dbReference>
<feature type="compositionally biased region" description="Acidic residues" evidence="11">
    <location>
        <begin position="104"/>
        <end position="119"/>
    </location>
</feature>
<dbReference type="GO" id="GO:0005829">
    <property type="term" value="C:cytosol"/>
    <property type="evidence" value="ECO:0007669"/>
    <property type="project" value="UniProtKB-ARBA"/>
</dbReference>
<evidence type="ECO:0000256" key="6">
    <source>
        <dbReference type="ARBA" id="ARBA00022946"/>
    </source>
</evidence>
<evidence type="ECO:0000256" key="7">
    <source>
        <dbReference type="ARBA" id="ARBA00023128"/>
    </source>
</evidence>
<dbReference type="Pfam" id="PF02817">
    <property type="entry name" value="E3_binding"/>
    <property type="match status" value="1"/>
</dbReference>
<dbReference type="FunFam" id="3.30.559.10:FF:000027">
    <property type="entry name" value="Dihydrolipoamide acetyltransferase component of pyruvate dehydrogenase complex"/>
    <property type="match status" value="1"/>
</dbReference>
<comment type="similarity">
    <text evidence="3 10">Belongs to the 2-oxoacid dehydrogenase family.</text>
</comment>
<keyword evidence="5 10" id="KW-0450">Lipoyl</keyword>
<evidence type="ECO:0000259" key="13">
    <source>
        <dbReference type="PROSITE" id="PS51826"/>
    </source>
</evidence>
<reference evidence="14 15" key="1">
    <citation type="journal article" date="2017" name="Nat. Ecol. Evol.">
        <title>Scallop genome provides insights into evolution of bilaterian karyotype and development.</title>
        <authorList>
            <person name="Wang S."/>
            <person name="Zhang J."/>
            <person name="Jiao W."/>
            <person name="Li J."/>
            <person name="Xun X."/>
            <person name="Sun Y."/>
            <person name="Guo X."/>
            <person name="Huan P."/>
            <person name="Dong B."/>
            <person name="Zhang L."/>
            <person name="Hu X."/>
            <person name="Sun X."/>
            <person name="Wang J."/>
            <person name="Zhao C."/>
            <person name="Wang Y."/>
            <person name="Wang D."/>
            <person name="Huang X."/>
            <person name="Wang R."/>
            <person name="Lv J."/>
            <person name="Li Y."/>
            <person name="Zhang Z."/>
            <person name="Liu B."/>
            <person name="Lu W."/>
            <person name="Hui Y."/>
            <person name="Liang J."/>
            <person name="Zhou Z."/>
            <person name="Hou R."/>
            <person name="Li X."/>
            <person name="Liu Y."/>
            <person name="Li H."/>
            <person name="Ning X."/>
            <person name="Lin Y."/>
            <person name="Zhao L."/>
            <person name="Xing Q."/>
            <person name="Dou J."/>
            <person name="Li Y."/>
            <person name="Mao J."/>
            <person name="Guo H."/>
            <person name="Dou H."/>
            <person name="Li T."/>
            <person name="Mu C."/>
            <person name="Jiang W."/>
            <person name="Fu Q."/>
            <person name="Fu X."/>
            <person name="Miao Y."/>
            <person name="Liu J."/>
            <person name="Yu Q."/>
            <person name="Li R."/>
            <person name="Liao H."/>
            <person name="Li X."/>
            <person name="Kong Y."/>
            <person name="Jiang Z."/>
            <person name="Chourrout D."/>
            <person name="Li R."/>
            <person name="Bao Z."/>
        </authorList>
    </citation>
    <scope>NUCLEOTIDE SEQUENCE [LARGE SCALE GENOMIC DNA]</scope>
    <source>
        <strain evidence="14 15">PY_sf001</strain>
    </source>
</reference>
<dbReference type="SUPFAM" id="SSF52777">
    <property type="entry name" value="CoA-dependent acyltransferases"/>
    <property type="match status" value="1"/>
</dbReference>
<proteinExistence type="inferred from homology"/>
<keyword evidence="4 10" id="KW-0808">Transferase</keyword>
<dbReference type="InterPro" id="IPR004167">
    <property type="entry name" value="PSBD"/>
</dbReference>
<feature type="compositionally biased region" description="Pro residues" evidence="11">
    <location>
        <begin position="187"/>
        <end position="204"/>
    </location>
</feature>
<evidence type="ECO:0000256" key="1">
    <source>
        <dbReference type="ARBA" id="ARBA00001938"/>
    </source>
</evidence>
<evidence type="ECO:0000256" key="11">
    <source>
        <dbReference type="SAM" id="MobiDB-lite"/>
    </source>
</evidence>
<dbReference type="GO" id="GO:0005759">
    <property type="term" value="C:mitochondrial matrix"/>
    <property type="evidence" value="ECO:0007669"/>
    <property type="project" value="UniProtKB-SubCell"/>
</dbReference>
<dbReference type="Gene3D" id="3.30.559.10">
    <property type="entry name" value="Chloramphenicol acetyltransferase-like domain"/>
    <property type="match status" value="1"/>
</dbReference>
<dbReference type="InterPro" id="IPR036625">
    <property type="entry name" value="E3-bd_dom_sf"/>
</dbReference>
<keyword evidence="8 10" id="KW-0012">Acyltransferase</keyword>
<feature type="region of interest" description="Disordered" evidence="11">
    <location>
        <begin position="185"/>
        <end position="204"/>
    </location>
</feature>
<evidence type="ECO:0000256" key="10">
    <source>
        <dbReference type="RuleBase" id="RU003423"/>
    </source>
</evidence>
<feature type="domain" description="Peripheral subunit-binding (PSBD)" evidence="13">
    <location>
        <begin position="144"/>
        <end position="181"/>
    </location>
</feature>
<name>A0A210PR48_MIZYE</name>
<evidence type="ECO:0000256" key="8">
    <source>
        <dbReference type="ARBA" id="ARBA00023315"/>
    </source>
</evidence>
<evidence type="ECO:0000256" key="9">
    <source>
        <dbReference type="ARBA" id="ARBA00051775"/>
    </source>
</evidence>
<dbReference type="InterPro" id="IPR003016">
    <property type="entry name" value="2-oxoA_DH_lipoyl-BS"/>
</dbReference>
<dbReference type="Gene3D" id="2.40.50.100">
    <property type="match status" value="1"/>
</dbReference>
<dbReference type="PROSITE" id="PS00189">
    <property type="entry name" value="LIPOYL"/>
    <property type="match status" value="1"/>
</dbReference>
<dbReference type="InterPro" id="IPR011053">
    <property type="entry name" value="Single_hybrid_motif"/>
</dbReference>
<dbReference type="PANTHER" id="PTHR43178:SF5">
    <property type="entry name" value="LIPOAMIDE ACYLTRANSFERASE COMPONENT OF BRANCHED-CHAIN ALPHA-KETO ACID DEHYDROGENASE COMPLEX, MITOCHONDRIAL"/>
    <property type="match status" value="1"/>
</dbReference>
<keyword evidence="15" id="KW-1185">Reference proteome</keyword>
<dbReference type="GO" id="GO:0031405">
    <property type="term" value="F:lipoic acid binding"/>
    <property type="evidence" value="ECO:0007669"/>
    <property type="project" value="TreeGrafter"/>
</dbReference>
<dbReference type="SUPFAM" id="SSF51230">
    <property type="entry name" value="Single hybrid motif"/>
    <property type="match status" value="1"/>
</dbReference>
<evidence type="ECO:0000256" key="4">
    <source>
        <dbReference type="ARBA" id="ARBA00022679"/>
    </source>
</evidence>
<dbReference type="FunFam" id="2.40.50.100:FF:000013">
    <property type="entry name" value="Dihydrolipoamide acetyltransferase component of pyruvate dehydrogenase complex"/>
    <property type="match status" value="1"/>
</dbReference>
<dbReference type="Pfam" id="PF00364">
    <property type="entry name" value="Biotin_lipoyl"/>
    <property type="match status" value="1"/>
</dbReference>
<dbReference type="GO" id="GO:0043754">
    <property type="term" value="F:dihydrolipoamide branched chain acyltransferase activity"/>
    <property type="evidence" value="ECO:0007669"/>
    <property type="project" value="UniProtKB-EC"/>
</dbReference>
<dbReference type="CDD" id="cd06849">
    <property type="entry name" value="lipoyl_domain"/>
    <property type="match status" value="1"/>
</dbReference>
<dbReference type="AlphaFoldDB" id="A0A210PR48"/>
<dbReference type="InterPro" id="IPR000089">
    <property type="entry name" value="Biotin_lipoyl"/>
</dbReference>
<dbReference type="Pfam" id="PF00198">
    <property type="entry name" value="2-oxoacid_dh"/>
    <property type="match status" value="1"/>
</dbReference>
<dbReference type="GO" id="GO:0016407">
    <property type="term" value="F:acetyltransferase activity"/>
    <property type="evidence" value="ECO:0007669"/>
    <property type="project" value="TreeGrafter"/>
</dbReference>
<comment type="cofactor">
    <cofactor evidence="1 10">
        <name>(R)-lipoate</name>
        <dbReference type="ChEBI" id="CHEBI:83088"/>
    </cofactor>
</comment>
<dbReference type="Proteomes" id="UP000242188">
    <property type="component" value="Unassembled WGS sequence"/>
</dbReference>
<dbReference type="OrthoDB" id="202158at2759"/>
<evidence type="ECO:0000313" key="15">
    <source>
        <dbReference type="Proteomes" id="UP000242188"/>
    </source>
</evidence>
<keyword evidence="7" id="KW-0496">Mitochondrion</keyword>
<gene>
    <name evidence="14" type="ORF">KP79_PYT08928</name>
</gene>
<dbReference type="InterPro" id="IPR001078">
    <property type="entry name" value="2-oxoacid_DH_actylTfrase"/>
</dbReference>
<organism evidence="14 15">
    <name type="scientific">Mizuhopecten yessoensis</name>
    <name type="common">Japanese scallop</name>
    <name type="synonym">Patinopecten yessoensis</name>
    <dbReference type="NCBI Taxonomy" id="6573"/>
    <lineage>
        <taxon>Eukaryota</taxon>
        <taxon>Metazoa</taxon>
        <taxon>Spiralia</taxon>
        <taxon>Lophotrochozoa</taxon>
        <taxon>Mollusca</taxon>
        <taxon>Bivalvia</taxon>
        <taxon>Autobranchia</taxon>
        <taxon>Pteriomorphia</taxon>
        <taxon>Pectinida</taxon>
        <taxon>Pectinoidea</taxon>
        <taxon>Pectinidae</taxon>
        <taxon>Mizuhopecten</taxon>
    </lineage>
</organism>
<dbReference type="SUPFAM" id="SSF47005">
    <property type="entry name" value="Peripheral subunit-binding domain of 2-oxo acid dehydrogenase complex"/>
    <property type="match status" value="1"/>
</dbReference>
<keyword evidence="6" id="KW-0809">Transit peptide</keyword>
<protein>
    <recommendedName>
        <fullName evidence="10">Dihydrolipoamide acetyltransferase component of pyruvate dehydrogenase complex</fullName>
        <ecNumber evidence="10">2.3.1.-</ecNumber>
    </recommendedName>
</protein>
<dbReference type="PROSITE" id="PS51826">
    <property type="entry name" value="PSBD"/>
    <property type="match status" value="1"/>
</dbReference>
<dbReference type="FunFam" id="4.10.320.10:FF:000002">
    <property type="entry name" value="Dihydrolipoamide acetyltransferase component of pyruvate dehydrogenase complex"/>
    <property type="match status" value="1"/>
</dbReference>
<dbReference type="EMBL" id="NEDP02005550">
    <property type="protein sequence ID" value="OWF38963.1"/>
    <property type="molecule type" value="Genomic_DNA"/>
</dbReference>
<dbReference type="EC" id="2.3.1.-" evidence="10"/>
<comment type="caution">
    <text evidence="14">The sequence shown here is derived from an EMBL/GenBank/DDBJ whole genome shotgun (WGS) entry which is preliminary data.</text>
</comment>
<dbReference type="PANTHER" id="PTHR43178">
    <property type="entry name" value="DIHYDROLIPOAMIDE ACETYLTRANSFERASE COMPONENT OF PYRUVATE DEHYDROGENASE COMPLEX"/>
    <property type="match status" value="1"/>
</dbReference>
<dbReference type="PROSITE" id="PS50968">
    <property type="entry name" value="BIOTINYL_LIPOYL"/>
    <property type="match status" value="1"/>
</dbReference>
<evidence type="ECO:0000256" key="3">
    <source>
        <dbReference type="ARBA" id="ARBA00007317"/>
    </source>
</evidence>
<dbReference type="InterPro" id="IPR023213">
    <property type="entry name" value="CAT-like_dom_sf"/>
</dbReference>